<dbReference type="AlphaFoldDB" id="A0A1I6EQA0"/>
<evidence type="ECO:0000256" key="1">
    <source>
        <dbReference type="SAM" id="MobiDB-lite"/>
    </source>
</evidence>
<dbReference type="RefSeq" id="WP_143138725.1">
    <property type="nucleotide sequence ID" value="NZ_FOYL01000005.1"/>
</dbReference>
<feature type="compositionally biased region" description="Basic and acidic residues" evidence="1">
    <location>
        <begin position="112"/>
        <end position="121"/>
    </location>
</feature>
<dbReference type="OrthoDB" id="3692312at2"/>
<dbReference type="Pfam" id="PF13730">
    <property type="entry name" value="HTH_36"/>
    <property type="match status" value="1"/>
</dbReference>
<feature type="compositionally biased region" description="Low complexity" evidence="1">
    <location>
        <begin position="145"/>
        <end position="155"/>
    </location>
</feature>
<reference evidence="3" key="1">
    <citation type="submission" date="2016-10" db="EMBL/GenBank/DDBJ databases">
        <authorList>
            <person name="Varghese N."/>
            <person name="Submissions S."/>
        </authorList>
    </citation>
    <scope>NUCLEOTIDE SEQUENCE [LARGE SCALE GENOMIC DNA]</scope>
    <source>
        <strain evidence="3">DSM 44232</strain>
    </source>
</reference>
<evidence type="ECO:0000313" key="3">
    <source>
        <dbReference type="Proteomes" id="UP000198583"/>
    </source>
</evidence>
<evidence type="ECO:0000313" key="2">
    <source>
        <dbReference type="EMBL" id="SFR19934.1"/>
    </source>
</evidence>
<keyword evidence="3" id="KW-1185">Reference proteome</keyword>
<dbReference type="Proteomes" id="UP000198583">
    <property type="component" value="Unassembled WGS sequence"/>
</dbReference>
<accession>A0A1I6EQA0</accession>
<dbReference type="EMBL" id="FOYL01000005">
    <property type="protein sequence ID" value="SFR19934.1"/>
    <property type="molecule type" value="Genomic_DNA"/>
</dbReference>
<name>A0A1I6EQA0_9PSEU</name>
<protein>
    <submittedName>
        <fullName evidence="2">Helix-turn-helix domain-containing protein</fullName>
    </submittedName>
</protein>
<sequence length="195" mass="21523">MSIEAIAWALNSAPIPTNRKDSSSLAVVLVGLANHADPFGRNSFPSVATLTRYTRLSERTVRTTLDRLHALRLIKPSDPDILAAHIKRADRRPQGWDLAMCDEVHVLHLAEQDGVQSRRNEVQSTTRRGASTAPDPSLNRPRNRPAPSAPARHSAVCGECDARDSDPVSARVIWLDEDRTRSSLCPRCHPAVMSR</sequence>
<proteinExistence type="predicted"/>
<gene>
    <name evidence="2" type="ORF">SAMN04488564_10561</name>
</gene>
<dbReference type="STRING" id="84724.SAMN04488564_10561"/>
<organism evidence="2 3">
    <name type="scientific">Lentzea waywayandensis</name>
    <dbReference type="NCBI Taxonomy" id="84724"/>
    <lineage>
        <taxon>Bacteria</taxon>
        <taxon>Bacillati</taxon>
        <taxon>Actinomycetota</taxon>
        <taxon>Actinomycetes</taxon>
        <taxon>Pseudonocardiales</taxon>
        <taxon>Pseudonocardiaceae</taxon>
        <taxon>Lentzea</taxon>
    </lineage>
</organism>
<feature type="region of interest" description="Disordered" evidence="1">
    <location>
        <begin position="112"/>
        <end position="165"/>
    </location>
</feature>